<comment type="similarity">
    <text evidence="1">Belongs to the low molecular weight phosphotyrosine protein phosphatase family.</text>
</comment>
<evidence type="ECO:0000313" key="7">
    <source>
        <dbReference type="Proteomes" id="UP000008363"/>
    </source>
</evidence>
<evidence type="ECO:0000256" key="4">
    <source>
        <dbReference type="PIRSR" id="PIRSR617867-1"/>
    </source>
</evidence>
<gene>
    <name evidence="6" type="ORF">GORHZ_127_00180</name>
</gene>
<organism evidence="6 7">
    <name type="scientific">Gordonia rhizosphera NBRC 16068</name>
    <dbReference type="NCBI Taxonomy" id="1108045"/>
    <lineage>
        <taxon>Bacteria</taxon>
        <taxon>Bacillati</taxon>
        <taxon>Actinomycetota</taxon>
        <taxon>Actinomycetes</taxon>
        <taxon>Mycobacteriales</taxon>
        <taxon>Gordoniaceae</taxon>
        <taxon>Gordonia</taxon>
    </lineage>
</organism>
<feature type="active site" description="Nucleophile" evidence="4">
    <location>
        <position position="11"/>
    </location>
</feature>
<accession>K6WGS0</accession>
<dbReference type="Proteomes" id="UP000008363">
    <property type="component" value="Unassembled WGS sequence"/>
</dbReference>
<comment type="caution">
    <text evidence="6">The sequence shown here is derived from an EMBL/GenBank/DDBJ whole genome shotgun (WGS) entry which is preliminary data.</text>
</comment>
<keyword evidence="7" id="KW-1185">Reference proteome</keyword>
<evidence type="ECO:0000256" key="2">
    <source>
        <dbReference type="ARBA" id="ARBA00022801"/>
    </source>
</evidence>
<keyword evidence="3" id="KW-0904">Protein phosphatase</keyword>
<dbReference type="GO" id="GO:0004725">
    <property type="term" value="F:protein tyrosine phosphatase activity"/>
    <property type="evidence" value="ECO:0007669"/>
    <property type="project" value="InterPro"/>
</dbReference>
<evidence type="ECO:0000259" key="5">
    <source>
        <dbReference type="SMART" id="SM00226"/>
    </source>
</evidence>
<feature type="domain" description="Phosphotyrosine protein phosphatase I" evidence="5">
    <location>
        <begin position="5"/>
        <end position="169"/>
    </location>
</feature>
<dbReference type="PANTHER" id="PTHR11717">
    <property type="entry name" value="LOW MOLECULAR WEIGHT PROTEIN TYROSINE PHOSPHATASE"/>
    <property type="match status" value="1"/>
</dbReference>
<dbReference type="InterPro" id="IPR023485">
    <property type="entry name" value="Ptyr_pPase"/>
</dbReference>
<dbReference type="eggNOG" id="COG0394">
    <property type="taxonomic scope" value="Bacteria"/>
</dbReference>
<sequence length="176" mass="19436">MSEPLRILFVCTGNICRSPMAERICAGIAAATGVSVEVASAGVGALNGQQMHPYAVDVLREHRYDPDGFESRYLRPSMVSDADLVLCLAREHRAKVQQAVPVRWKRAFTLVEFAELSSVGSLDDILGARGRVDTNAEWLDIADPIGHPREDFERVYAEVEPQVQRLVEWVAVATTD</sequence>
<protein>
    <recommendedName>
        <fullName evidence="5">Phosphotyrosine protein phosphatase I domain-containing protein</fullName>
    </recommendedName>
</protein>
<dbReference type="EMBL" id="BAHC01000127">
    <property type="protein sequence ID" value="GAB91337.1"/>
    <property type="molecule type" value="Genomic_DNA"/>
</dbReference>
<dbReference type="AlphaFoldDB" id="K6WGS0"/>
<feature type="active site" evidence="4">
    <location>
        <position position="17"/>
    </location>
</feature>
<dbReference type="STRING" id="1108045.GORHZ_127_00180"/>
<evidence type="ECO:0000256" key="3">
    <source>
        <dbReference type="ARBA" id="ARBA00022912"/>
    </source>
</evidence>
<feature type="active site" description="Proton donor" evidence="4">
    <location>
        <position position="143"/>
    </location>
</feature>
<dbReference type="RefSeq" id="WP_006334700.1">
    <property type="nucleotide sequence ID" value="NZ_BAHC01000127.1"/>
</dbReference>
<dbReference type="SUPFAM" id="SSF52788">
    <property type="entry name" value="Phosphotyrosine protein phosphatases I"/>
    <property type="match status" value="1"/>
</dbReference>
<dbReference type="Gene3D" id="3.40.50.2300">
    <property type="match status" value="1"/>
</dbReference>
<dbReference type="PANTHER" id="PTHR11717:SF31">
    <property type="entry name" value="LOW MOLECULAR WEIGHT PROTEIN-TYROSINE-PHOSPHATASE ETP-RELATED"/>
    <property type="match status" value="1"/>
</dbReference>
<name>K6WGS0_9ACTN</name>
<dbReference type="InterPro" id="IPR050438">
    <property type="entry name" value="LMW_PTPase"/>
</dbReference>
<reference evidence="6 7" key="1">
    <citation type="submission" date="2012-08" db="EMBL/GenBank/DDBJ databases">
        <title>Whole genome shotgun sequence of Gordonia rhizosphera NBRC 16068.</title>
        <authorList>
            <person name="Takarada H."/>
            <person name="Isaki S."/>
            <person name="Hosoyama A."/>
            <person name="Tsuchikane K."/>
            <person name="Katsumata H."/>
            <person name="Baba S."/>
            <person name="Ohji S."/>
            <person name="Yamazaki S."/>
            <person name="Fujita N."/>
        </authorList>
    </citation>
    <scope>NUCLEOTIDE SEQUENCE [LARGE SCALE GENOMIC DNA]</scope>
    <source>
        <strain evidence="6 7">NBRC 16068</strain>
    </source>
</reference>
<dbReference type="Pfam" id="PF01451">
    <property type="entry name" value="LMWPc"/>
    <property type="match status" value="1"/>
</dbReference>
<evidence type="ECO:0000256" key="1">
    <source>
        <dbReference type="ARBA" id="ARBA00011063"/>
    </source>
</evidence>
<evidence type="ECO:0000313" key="6">
    <source>
        <dbReference type="EMBL" id="GAB91337.1"/>
    </source>
</evidence>
<dbReference type="InterPro" id="IPR036196">
    <property type="entry name" value="Ptyr_pPase_sf"/>
</dbReference>
<dbReference type="InterPro" id="IPR017867">
    <property type="entry name" value="Tyr_phospatase_low_mol_wt"/>
</dbReference>
<keyword evidence="2" id="KW-0378">Hydrolase</keyword>
<dbReference type="PRINTS" id="PR00719">
    <property type="entry name" value="LMWPTPASE"/>
</dbReference>
<dbReference type="SMART" id="SM00226">
    <property type="entry name" value="LMWPc"/>
    <property type="match status" value="1"/>
</dbReference>
<proteinExistence type="inferred from homology"/>